<dbReference type="Proteomes" id="UP000053881">
    <property type="component" value="Unassembled WGS sequence"/>
</dbReference>
<keyword evidence="5" id="KW-1185">Reference proteome</keyword>
<dbReference type="EMBL" id="LGPB01000126">
    <property type="protein sequence ID" value="KRG11411.1"/>
    <property type="molecule type" value="Genomic_DNA"/>
</dbReference>
<evidence type="ECO:0000313" key="5">
    <source>
        <dbReference type="Proteomes" id="UP000077881"/>
    </source>
</evidence>
<comment type="caution">
    <text evidence="2">The sequence shown here is derived from an EMBL/GenBank/DDBJ whole genome shotgun (WGS) entry which is preliminary data.</text>
</comment>
<gene>
    <name evidence="3" type="ORF">ABB05_18075</name>
    <name evidence="2" type="ORF">ACA29_18110</name>
</gene>
<proteinExistence type="predicted"/>
<evidence type="ECO:0000313" key="3">
    <source>
        <dbReference type="EMBL" id="OAK67942.1"/>
    </source>
</evidence>
<dbReference type="PATRIC" id="fig|217031.4.peg.6132"/>
<organism evidence="2 4">
    <name type="scientific">Lederbergia galactosidilytica</name>
    <dbReference type="NCBI Taxonomy" id="217031"/>
    <lineage>
        <taxon>Bacteria</taxon>
        <taxon>Bacillati</taxon>
        <taxon>Bacillota</taxon>
        <taxon>Bacilli</taxon>
        <taxon>Bacillales</taxon>
        <taxon>Bacillaceae</taxon>
        <taxon>Lederbergia</taxon>
    </lineage>
</organism>
<evidence type="ECO:0000313" key="2">
    <source>
        <dbReference type="EMBL" id="KRG11411.1"/>
    </source>
</evidence>
<protein>
    <submittedName>
        <fullName evidence="2">Uncharacterized protein</fullName>
    </submittedName>
</protein>
<reference evidence="2 4" key="2">
    <citation type="submission" date="2015-06" db="EMBL/GenBank/DDBJ databases">
        <title>Genome sequencing project of Bacillus galactosidilyticus PL133.</title>
        <authorList>
            <person name="Gaiero J."/>
            <person name="Nicol R."/>
            <person name="Habash M."/>
        </authorList>
    </citation>
    <scope>NUCLEOTIDE SEQUENCE [LARGE SCALE GENOMIC DNA]</scope>
    <source>
        <strain evidence="2 4">PL133</strain>
    </source>
</reference>
<dbReference type="Proteomes" id="UP000077881">
    <property type="component" value="Unassembled WGS sequence"/>
</dbReference>
<dbReference type="EMBL" id="LDJR01000058">
    <property type="protein sequence ID" value="OAK67942.1"/>
    <property type="molecule type" value="Genomic_DNA"/>
</dbReference>
<feature type="compositionally biased region" description="Basic and acidic residues" evidence="1">
    <location>
        <begin position="25"/>
        <end position="34"/>
    </location>
</feature>
<reference evidence="3 5" key="1">
    <citation type="submission" date="2015-05" db="EMBL/GenBank/DDBJ databases">
        <title>Comparison of genome.</title>
        <authorList>
            <person name="Zheng Z."/>
            <person name="Sun M."/>
        </authorList>
    </citation>
    <scope>NUCLEOTIDE SEQUENCE [LARGE SCALE GENOMIC DNA]</scope>
    <source>
        <strain evidence="3 5">G25-74</strain>
    </source>
</reference>
<evidence type="ECO:0000256" key="1">
    <source>
        <dbReference type="SAM" id="MobiDB-lite"/>
    </source>
</evidence>
<dbReference type="AlphaFoldDB" id="A0A0Q9Y7G1"/>
<accession>A0A0Q9Y7G1</accession>
<feature type="compositionally biased region" description="Acidic residues" evidence="1">
    <location>
        <begin position="48"/>
        <end position="59"/>
    </location>
</feature>
<name>A0A0Q9Y7G1_9BACI</name>
<dbReference type="RefSeq" id="WP_057995540.1">
    <property type="nucleotide sequence ID" value="NZ_LDJR01000058.1"/>
</dbReference>
<dbReference type="OrthoDB" id="2991736at2"/>
<evidence type="ECO:0000313" key="4">
    <source>
        <dbReference type="Proteomes" id="UP000053881"/>
    </source>
</evidence>
<sequence>MSHEKKPKEIHVENLVIHAKNVEIKEEHRNRPPQRDPWGFFWGRNQEDTEEEYSEDNED</sequence>
<feature type="region of interest" description="Disordered" evidence="1">
    <location>
        <begin position="25"/>
        <end position="59"/>
    </location>
</feature>